<name>A0A653DZ81_9PSED</name>
<comment type="similarity">
    <text evidence="6">Belongs to the Orn/Lys/Arg decarboxylase class-II family.</text>
</comment>
<dbReference type="Gene3D" id="2.40.37.10">
    <property type="entry name" value="Lyase, Ornithine Decarboxylase, Chain A, domain 1"/>
    <property type="match status" value="1"/>
</dbReference>
<keyword evidence="2" id="KW-0210">Decarboxylase</keyword>
<dbReference type="PRINTS" id="PR01179">
    <property type="entry name" value="ODADCRBXLASE"/>
</dbReference>
<feature type="domain" description="Orn/DAP/Arg decarboxylase 2 N-terminal" evidence="8">
    <location>
        <begin position="60"/>
        <end position="315"/>
    </location>
</feature>
<evidence type="ECO:0000256" key="1">
    <source>
        <dbReference type="ARBA" id="ARBA00001933"/>
    </source>
</evidence>
<comment type="cofactor">
    <cofactor evidence="1 5">
        <name>pyridoxal 5'-phosphate</name>
        <dbReference type="ChEBI" id="CHEBI:597326"/>
    </cofactor>
</comment>
<dbReference type="Gene3D" id="3.20.20.10">
    <property type="entry name" value="Alanine racemase"/>
    <property type="match status" value="1"/>
</dbReference>
<organism evidence="9">
    <name type="scientific">Pseudomonas marincola</name>
    <dbReference type="NCBI Taxonomy" id="437900"/>
    <lineage>
        <taxon>Bacteria</taxon>
        <taxon>Pseudomonadati</taxon>
        <taxon>Pseudomonadota</taxon>
        <taxon>Gammaproteobacteria</taxon>
        <taxon>Pseudomonadales</taxon>
        <taxon>Pseudomonadaceae</taxon>
        <taxon>Pseudomonas</taxon>
    </lineage>
</organism>
<feature type="domain" description="Orn/DAP/Arg decarboxylase 2 C-terminal" evidence="7">
    <location>
        <begin position="42"/>
        <end position="383"/>
    </location>
</feature>
<gene>
    <name evidence="9" type="ORF">PMYSY11_0659</name>
</gene>
<dbReference type="Pfam" id="PF00278">
    <property type="entry name" value="Orn_DAP_Arg_deC"/>
    <property type="match status" value="1"/>
</dbReference>
<dbReference type="SUPFAM" id="SSF51419">
    <property type="entry name" value="PLP-binding barrel"/>
    <property type="match status" value="1"/>
</dbReference>
<dbReference type="PANTHER" id="PTHR43727">
    <property type="entry name" value="DIAMINOPIMELATE DECARBOXYLASE"/>
    <property type="match status" value="1"/>
</dbReference>
<keyword evidence="4" id="KW-0456">Lyase</keyword>
<dbReference type="InterPro" id="IPR009006">
    <property type="entry name" value="Ala_racemase/Decarboxylase_C"/>
</dbReference>
<evidence type="ECO:0000256" key="6">
    <source>
        <dbReference type="RuleBase" id="RU003737"/>
    </source>
</evidence>
<evidence type="ECO:0000313" key="9">
    <source>
        <dbReference type="EMBL" id="VEV95706.1"/>
    </source>
</evidence>
<dbReference type="InterPro" id="IPR022643">
    <property type="entry name" value="De-COase2_C"/>
</dbReference>
<accession>A0A653DZ81</accession>
<dbReference type="GO" id="GO:0009089">
    <property type="term" value="P:lysine biosynthetic process via diaminopimelate"/>
    <property type="evidence" value="ECO:0007669"/>
    <property type="project" value="TreeGrafter"/>
</dbReference>
<dbReference type="Pfam" id="PF02784">
    <property type="entry name" value="Orn_Arg_deC_N"/>
    <property type="match status" value="1"/>
</dbReference>
<evidence type="ECO:0000256" key="5">
    <source>
        <dbReference type="PIRSR" id="PIRSR600183-50"/>
    </source>
</evidence>
<reference evidence="9" key="1">
    <citation type="submission" date="2019-02" db="EMBL/GenBank/DDBJ databases">
        <authorList>
            <consortium name="Genoscope - CEA"/>
            <person name="William W."/>
        </authorList>
    </citation>
    <scope>NUCLEOTIDE SEQUENCE [LARGE SCALE GENOMIC DNA]</scope>
    <source>
        <strain evidence="9">YSy11</strain>
    </source>
</reference>
<proteinExistence type="inferred from homology"/>
<evidence type="ECO:0000259" key="8">
    <source>
        <dbReference type="Pfam" id="PF02784"/>
    </source>
</evidence>
<evidence type="ECO:0000256" key="2">
    <source>
        <dbReference type="ARBA" id="ARBA00022793"/>
    </source>
</evidence>
<protein>
    <recommendedName>
        <fullName evidence="10">Diaminopimelate decarboxylase</fullName>
    </recommendedName>
</protein>
<evidence type="ECO:0000256" key="3">
    <source>
        <dbReference type="ARBA" id="ARBA00022898"/>
    </source>
</evidence>
<dbReference type="EMBL" id="LR215729">
    <property type="protein sequence ID" value="VEV95706.1"/>
    <property type="molecule type" value="Genomic_DNA"/>
</dbReference>
<keyword evidence="3 5" id="KW-0663">Pyridoxal phosphate</keyword>
<evidence type="ECO:0000259" key="7">
    <source>
        <dbReference type="Pfam" id="PF00278"/>
    </source>
</evidence>
<feature type="modified residue" description="N6-(pyridoxal phosphate)lysine" evidence="5">
    <location>
        <position position="74"/>
    </location>
</feature>
<dbReference type="SUPFAM" id="SSF50621">
    <property type="entry name" value="Alanine racemase C-terminal domain-like"/>
    <property type="match status" value="1"/>
</dbReference>
<dbReference type="InterPro" id="IPR022644">
    <property type="entry name" value="De-COase2_N"/>
</dbReference>
<evidence type="ECO:0000256" key="4">
    <source>
        <dbReference type="ARBA" id="ARBA00023239"/>
    </source>
</evidence>
<feature type="active site" description="Proton donor" evidence="5">
    <location>
        <position position="377"/>
    </location>
</feature>
<dbReference type="InterPro" id="IPR000183">
    <property type="entry name" value="Orn/DAP/Arg_de-COase"/>
</dbReference>
<dbReference type="GO" id="GO:0008836">
    <property type="term" value="F:diaminopimelate decarboxylase activity"/>
    <property type="evidence" value="ECO:0007669"/>
    <property type="project" value="TreeGrafter"/>
</dbReference>
<dbReference type="PANTHER" id="PTHR43727:SF2">
    <property type="entry name" value="GROUP IV DECARBOXYLASE"/>
    <property type="match status" value="1"/>
</dbReference>
<dbReference type="AlphaFoldDB" id="A0A653DZ81"/>
<dbReference type="RefSeq" id="WP_150547560.1">
    <property type="nucleotide sequence ID" value="NZ_LR215729.2"/>
</dbReference>
<evidence type="ECO:0008006" key="10">
    <source>
        <dbReference type="Google" id="ProtNLM"/>
    </source>
</evidence>
<dbReference type="FunFam" id="3.20.20.10:FF:000003">
    <property type="entry name" value="Diaminopimelate decarboxylase"/>
    <property type="match status" value="1"/>
</dbReference>
<sequence length="483" mass="53233">MSQVVALHPWKRAEHLTSENNKLLIDGVQAESLIAQYGSPLYVYSETRLRENALDILCNFRREHANTRVCFASKACANLAVLKVFKDCGLAVEVNSGGEFYKACVAGYKPADMVFNGVAKQRGELREVIAAGIGAINVDSLSEVQRILEVATELKQQARLTLRIIPEIQGGAAAGWQTGTSSSKFGMTSLEQAAAIELIVQHPDALKMVGVHAHIGTQVNDIAIYEAEAQFLIDYVRHVCEMLPYPLEHVNLGGGFPKNYSSAQENFSRVAAHYGENYRTSIDFAQLSRHLIKPIAAALGEQIEIIVEPGRSMVSDTAILLSRIEARKQRQNNPVYYLDAGYSVLFDIYHGWYFHMVNASRADDVQTKNCRMAGPLCDSSDTYYDIEGEGAVSSLLAAEPALNAHRSVLEKVLVNQPNLRELPADTGMGDIIALLDVGAYALENMTEYCGRQAAAAVMVDLQQGSRLIRRRAQYEDLLNYDVD</sequence>
<dbReference type="InterPro" id="IPR029066">
    <property type="entry name" value="PLP-binding_barrel"/>
</dbReference>